<dbReference type="InterPro" id="IPR013083">
    <property type="entry name" value="Znf_RING/FYVE/PHD"/>
</dbReference>
<evidence type="ECO:0000313" key="13">
    <source>
        <dbReference type="Proteomes" id="UP001152747"/>
    </source>
</evidence>
<accession>A0A9P1IZ10</accession>
<dbReference type="AlphaFoldDB" id="A0A9P1IZ10"/>
<evidence type="ECO:0000256" key="9">
    <source>
        <dbReference type="PROSITE-ProRule" id="PRU00146"/>
    </source>
</evidence>
<dbReference type="Pfam" id="PF00628">
    <property type="entry name" value="PHD"/>
    <property type="match status" value="2"/>
</dbReference>
<keyword evidence="13" id="KW-1185">Reference proteome</keyword>
<evidence type="ECO:0000256" key="6">
    <source>
        <dbReference type="ARBA" id="ARBA00023015"/>
    </source>
</evidence>
<evidence type="ECO:0000313" key="12">
    <source>
        <dbReference type="EMBL" id="CAI5453301.1"/>
    </source>
</evidence>
<gene>
    <name evidence="12" type="ORF">CAMP_LOCUS15938</name>
</gene>
<evidence type="ECO:0000256" key="5">
    <source>
        <dbReference type="ARBA" id="ARBA00022833"/>
    </source>
</evidence>
<dbReference type="GO" id="GO:0005634">
    <property type="term" value="C:nucleus"/>
    <property type="evidence" value="ECO:0007669"/>
    <property type="project" value="UniProtKB-SubCell"/>
</dbReference>
<reference evidence="12" key="1">
    <citation type="submission" date="2022-11" db="EMBL/GenBank/DDBJ databases">
        <authorList>
            <person name="Kikuchi T."/>
        </authorList>
    </citation>
    <scope>NUCLEOTIDE SEQUENCE</scope>
    <source>
        <strain evidence="12">PS1010</strain>
    </source>
</reference>
<feature type="compositionally biased region" description="Polar residues" evidence="10">
    <location>
        <begin position="15"/>
        <end position="31"/>
    </location>
</feature>
<organism evidence="12 13">
    <name type="scientific">Caenorhabditis angaria</name>
    <dbReference type="NCBI Taxonomy" id="860376"/>
    <lineage>
        <taxon>Eukaryota</taxon>
        <taxon>Metazoa</taxon>
        <taxon>Ecdysozoa</taxon>
        <taxon>Nematoda</taxon>
        <taxon>Chromadorea</taxon>
        <taxon>Rhabditida</taxon>
        <taxon>Rhabditina</taxon>
        <taxon>Rhabditomorpha</taxon>
        <taxon>Rhabditoidea</taxon>
        <taxon>Rhabditidae</taxon>
        <taxon>Peloderinae</taxon>
        <taxon>Caenorhabditis</taxon>
    </lineage>
</organism>
<sequence>METEPAEVAADIPEDSNQSEVVAEESSQAAPVSSKRDSYNKNAYIMIGMTNKGVVPADVIEYEWPAKSGDRWFIQEQIGELLDIKSFSRKFPDMTRRKVNHEERAFLEQQYNVHNLLNETLLRDMNAMRSTEVHDLMNNEYPDIYLEYKKIITQKEREIALEKAKEMEAIKNDKVKLAELRKKAMTSAAEFNKDLQTSRRTERKHFWDIQTNIIQSRLSNWKKLSKEATRPLPYPVALIPGQYQEYYRKFSKEELMRLPVATVMDSEHLYPVYRDASPPPLSIAEQDFIRMERDQRAKEAHEAAMASLNASAAASQNSQATGDSKMAEDRKCDSCQKIEGELLCCTTCKIAYHPQCIEMPERMVKIVKTYAWSCVDCRLCSICNKPDKDDEIIFCDRCDRGFHTDCVNLDAPPKGTWICSTFCEIDKKPRGRPMRRQSNAQPMET</sequence>
<keyword evidence="4 9" id="KW-0863">Zinc-finger</keyword>
<dbReference type="SUPFAM" id="SSF57903">
    <property type="entry name" value="FYVE/PHD zinc finger"/>
    <property type="match status" value="2"/>
</dbReference>
<proteinExistence type="predicted"/>
<feature type="domain" description="PHD-type" evidence="11">
    <location>
        <begin position="377"/>
        <end position="425"/>
    </location>
</feature>
<dbReference type="PANTHER" id="PTHR45888">
    <property type="entry name" value="HL01030P-RELATED"/>
    <property type="match status" value="1"/>
</dbReference>
<dbReference type="Gene3D" id="3.30.40.10">
    <property type="entry name" value="Zinc/RING finger domain, C3HC4 (zinc finger)"/>
    <property type="match status" value="2"/>
</dbReference>
<keyword evidence="5" id="KW-0862">Zinc</keyword>
<evidence type="ECO:0000256" key="1">
    <source>
        <dbReference type="ARBA" id="ARBA00004123"/>
    </source>
</evidence>
<dbReference type="CDD" id="cd21085">
    <property type="entry name" value="WH_NTD_PHF10"/>
    <property type="match status" value="1"/>
</dbReference>
<dbReference type="GO" id="GO:0008270">
    <property type="term" value="F:zinc ion binding"/>
    <property type="evidence" value="ECO:0007669"/>
    <property type="project" value="UniProtKB-KW"/>
</dbReference>
<keyword evidence="7" id="KW-0804">Transcription</keyword>
<keyword evidence="8" id="KW-0539">Nucleus</keyword>
<dbReference type="SMART" id="SM00249">
    <property type="entry name" value="PHD"/>
    <property type="match status" value="2"/>
</dbReference>
<comment type="subcellular location">
    <subcellularLocation>
        <location evidence="1">Nucleus</location>
    </subcellularLocation>
</comment>
<feature type="region of interest" description="Disordered" evidence="10">
    <location>
        <begin position="1"/>
        <end position="34"/>
    </location>
</feature>
<dbReference type="PROSITE" id="PS50016">
    <property type="entry name" value="ZF_PHD_2"/>
    <property type="match status" value="2"/>
</dbReference>
<evidence type="ECO:0000259" key="11">
    <source>
        <dbReference type="PROSITE" id="PS50016"/>
    </source>
</evidence>
<keyword evidence="3" id="KW-0677">Repeat</keyword>
<dbReference type="InterPro" id="IPR001965">
    <property type="entry name" value="Znf_PHD"/>
</dbReference>
<keyword evidence="6" id="KW-0805">Transcription regulation</keyword>
<dbReference type="InterPro" id="IPR019787">
    <property type="entry name" value="Znf_PHD-finger"/>
</dbReference>
<evidence type="ECO:0000256" key="8">
    <source>
        <dbReference type="ARBA" id="ARBA00023242"/>
    </source>
</evidence>
<dbReference type="OrthoDB" id="1903104at2759"/>
<dbReference type="InterPro" id="IPR011011">
    <property type="entry name" value="Znf_FYVE_PHD"/>
</dbReference>
<evidence type="ECO:0000256" key="10">
    <source>
        <dbReference type="SAM" id="MobiDB-lite"/>
    </source>
</evidence>
<dbReference type="EMBL" id="CANHGI010000005">
    <property type="protein sequence ID" value="CAI5453301.1"/>
    <property type="molecule type" value="Genomic_DNA"/>
</dbReference>
<keyword evidence="2" id="KW-0479">Metal-binding</keyword>
<name>A0A9P1IZ10_9PELO</name>
<dbReference type="PANTHER" id="PTHR45888:SF4">
    <property type="entry name" value="PHD FINGER PROTEIN 10"/>
    <property type="match status" value="1"/>
</dbReference>
<evidence type="ECO:0000256" key="2">
    <source>
        <dbReference type="ARBA" id="ARBA00022723"/>
    </source>
</evidence>
<evidence type="ECO:0000256" key="4">
    <source>
        <dbReference type="ARBA" id="ARBA00022771"/>
    </source>
</evidence>
<comment type="caution">
    <text evidence="12">The sequence shown here is derived from an EMBL/GenBank/DDBJ whole genome shotgun (WGS) entry which is preliminary data.</text>
</comment>
<evidence type="ECO:0000256" key="3">
    <source>
        <dbReference type="ARBA" id="ARBA00022737"/>
    </source>
</evidence>
<evidence type="ECO:0000256" key="7">
    <source>
        <dbReference type="ARBA" id="ARBA00023163"/>
    </source>
</evidence>
<dbReference type="Proteomes" id="UP001152747">
    <property type="component" value="Unassembled WGS sequence"/>
</dbReference>
<protein>
    <recommendedName>
        <fullName evidence="11">PHD-type domain-containing protein</fullName>
    </recommendedName>
</protein>
<feature type="domain" description="PHD-type" evidence="11">
    <location>
        <begin position="329"/>
        <end position="380"/>
    </location>
</feature>